<evidence type="ECO:0000313" key="2">
    <source>
        <dbReference type="Proteomes" id="UP000177269"/>
    </source>
</evidence>
<evidence type="ECO:0008006" key="3">
    <source>
        <dbReference type="Google" id="ProtNLM"/>
    </source>
</evidence>
<organism evidence="1 2">
    <name type="scientific">Candidatus Taylorbacteria bacterium RIFCSPLOWO2_12_FULL_43_20</name>
    <dbReference type="NCBI Taxonomy" id="1802332"/>
    <lineage>
        <taxon>Bacteria</taxon>
        <taxon>Candidatus Tayloriibacteriota</taxon>
    </lineage>
</organism>
<comment type="caution">
    <text evidence="1">The sequence shown here is derived from an EMBL/GenBank/DDBJ whole genome shotgun (WGS) entry which is preliminary data.</text>
</comment>
<dbReference type="NCBIfam" id="TIGR00135">
    <property type="entry name" value="gatC"/>
    <property type="match status" value="1"/>
</dbReference>
<proteinExistence type="predicted"/>
<dbReference type="Proteomes" id="UP000177269">
    <property type="component" value="Unassembled WGS sequence"/>
</dbReference>
<dbReference type="Pfam" id="PF02686">
    <property type="entry name" value="GatC"/>
    <property type="match status" value="1"/>
</dbReference>
<accession>A0A1G2P1U2</accession>
<dbReference type="EMBL" id="MHSK01000015">
    <property type="protein sequence ID" value="OHA42316.1"/>
    <property type="molecule type" value="Genomic_DNA"/>
</dbReference>
<evidence type="ECO:0000313" key="1">
    <source>
        <dbReference type="EMBL" id="OHA42316.1"/>
    </source>
</evidence>
<protein>
    <recommendedName>
        <fullName evidence="3">Aspartyl/glutamyl-tRNA(Asn/Gln) amidotransferase subunit C</fullName>
    </recommendedName>
</protein>
<dbReference type="InterPro" id="IPR003837">
    <property type="entry name" value="GatC"/>
</dbReference>
<dbReference type="GO" id="GO:0006450">
    <property type="term" value="P:regulation of translational fidelity"/>
    <property type="evidence" value="ECO:0007669"/>
    <property type="project" value="InterPro"/>
</dbReference>
<dbReference type="SUPFAM" id="SSF141000">
    <property type="entry name" value="Glu-tRNAGln amidotransferase C subunit"/>
    <property type="match status" value="1"/>
</dbReference>
<dbReference type="InterPro" id="IPR036113">
    <property type="entry name" value="Asp/Glu-ADT_sf_sub_c"/>
</dbReference>
<name>A0A1G2P1U2_9BACT</name>
<gene>
    <name evidence="1" type="ORF">A3G52_03925</name>
</gene>
<dbReference type="Gene3D" id="1.10.20.60">
    <property type="entry name" value="Glu-tRNAGln amidotransferase C subunit, N-terminal domain"/>
    <property type="match status" value="1"/>
</dbReference>
<reference evidence="1 2" key="1">
    <citation type="journal article" date="2016" name="Nat. Commun.">
        <title>Thousands of microbial genomes shed light on interconnected biogeochemical processes in an aquifer system.</title>
        <authorList>
            <person name="Anantharaman K."/>
            <person name="Brown C.T."/>
            <person name="Hug L.A."/>
            <person name="Sharon I."/>
            <person name="Castelle C.J."/>
            <person name="Probst A.J."/>
            <person name="Thomas B.C."/>
            <person name="Singh A."/>
            <person name="Wilkins M.J."/>
            <person name="Karaoz U."/>
            <person name="Brodie E.L."/>
            <person name="Williams K.H."/>
            <person name="Hubbard S.S."/>
            <person name="Banfield J.F."/>
        </authorList>
    </citation>
    <scope>NUCLEOTIDE SEQUENCE [LARGE SCALE GENOMIC DNA]</scope>
</reference>
<dbReference type="AlphaFoldDB" id="A0A1G2P1U2"/>
<sequence>MNINEVEKLAELSRIRLTDEEKSRFQEEIGSILNFVSQINEFTSGSKDIDDGRAEVRSVLRADAGPHERGIYTESILNNAPRREGDYLKVKKIL</sequence>